<dbReference type="Gene3D" id="3.50.50.60">
    <property type="entry name" value="FAD/NAD(P)-binding domain"/>
    <property type="match status" value="1"/>
</dbReference>
<dbReference type="RefSeq" id="WP_138348431.1">
    <property type="nucleotide sequence ID" value="NZ_SROY01000002.1"/>
</dbReference>
<protein>
    <submittedName>
        <fullName evidence="2">Pyridine nucleotide-disulfide oxidoreductase</fullName>
    </submittedName>
</protein>
<dbReference type="PANTHER" id="PTHR40254">
    <property type="entry name" value="BLR0577 PROTEIN"/>
    <property type="match status" value="1"/>
</dbReference>
<evidence type="ECO:0000313" key="2">
    <source>
        <dbReference type="EMBL" id="TLX22134.1"/>
    </source>
</evidence>
<dbReference type="PRINTS" id="PR00368">
    <property type="entry name" value="FADPNR"/>
</dbReference>
<proteinExistence type="predicted"/>
<feature type="domain" description="FAD-dependent urate hydroxylase HpyO/Asp monooxygenase CreE-like FAD/NAD(P)-binding" evidence="1">
    <location>
        <begin position="14"/>
        <end position="161"/>
    </location>
</feature>
<dbReference type="STRING" id="1123377.GCA_000423885_01761"/>
<accession>A0A5R9PF47</accession>
<dbReference type="PANTHER" id="PTHR40254:SF1">
    <property type="entry name" value="BLR0577 PROTEIN"/>
    <property type="match status" value="1"/>
</dbReference>
<gene>
    <name evidence="2" type="ORF">E5S66_06345</name>
</gene>
<dbReference type="EMBL" id="SROY01000002">
    <property type="protein sequence ID" value="TLX22134.1"/>
    <property type="molecule type" value="Genomic_DNA"/>
</dbReference>
<keyword evidence="3" id="KW-1185">Reference proteome</keyword>
<comment type="caution">
    <text evidence="2">The sequence shown here is derived from an EMBL/GenBank/DDBJ whole genome shotgun (WGS) entry which is preliminary data.</text>
</comment>
<evidence type="ECO:0000313" key="3">
    <source>
        <dbReference type="Proteomes" id="UP000308508"/>
    </source>
</evidence>
<dbReference type="InterPro" id="IPR038732">
    <property type="entry name" value="HpyO/CreE_NAD-binding"/>
</dbReference>
<sequence>MSLEPAGSSGVDVAIVGGGAAGVLVAIRLLSDPASRLRIAIIEPAAELARGAAYATTQPAHLLNVTAGRMSALAEDPGHFVRFLSGSDDAGTAAALATGFAPRRDYGRYLGDTLRAQPRYPALQWLQERATDIERRDTDSLLTLASGATLAARAVVLAVGNTPRRIPAARLHGAVRLADAWNYEGVAAVPADADVCIIGSGLSMVDAVLSLVHGGHRGCIHVLSRHGLMPLAHAATGGADLVAIDGLLALGLRERLRRIRAWTREATAAGEPWQWVFDRLRPHGQALWRSLGHVEQQRFLRHLVRYWDIHRHRIAPQVAQTLGALRERGRLEVLAGRLQSVAARADGGLDVRYRPRHADGECAFRADWLINATGVETHIDLQPDTLLGALRVRGRVLPGPHGIGIASEEPGRVLDARGQPDPGLFVLGAMRIGTLWESLAIPELRGQAQALADHLRATLDGRAAPTT</sequence>
<dbReference type="InterPro" id="IPR036188">
    <property type="entry name" value="FAD/NAD-bd_sf"/>
</dbReference>
<name>A0A5R9PF47_9GAMM</name>
<reference evidence="2 3" key="1">
    <citation type="submission" date="2019-04" db="EMBL/GenBank/DDBJ databases">
        <authorList>
            <person name="Grouzdev D.S."/>
            <person name="Nazina T.N."/>
        </authorList>
    </citation>
    <scope>NUCLEOTIDE SEQUENCE [LARGE SCALE GENOMIC DNA]</scope>
    <source>
        <strain evidence="2 3">SHC 3-19</strain>
    </source>
</reference>
<organism evidence="2 3">
    <name type="scientific">Thermomonas fusca</name>
    <dbReference type="NCBI Taxonomy" id="215690"/>
    <lineage>
        <taxon>Bacteria</taxon>
        <taxon>Pseudomonadati</taxon>
        <taxon>Pseudomonadota</taxon>
        <taxon>Gammaproteobacteria</taxon>
        <taxon>Lysobacterales</taxon>
        <taxon>Lysobacteraceae</taxon>
        <taxon>Thermomonas</taxon>
    </lineage>
</organism>
<dbReference type="Pfam" id="PF13454">
    <property type="entry name" value="NAD_binding_9"/>
    <property type="match status" value="1"/>
</dbReference>
<dbReference type="InterPro" id="IPR052189">
    <property type="entry name" value="L-asp_N-monooxygenase_NS-form"/>
</dbReference>
<dbReference type="SUPFAM" id="SSF51905">
    <property type="entry name" value="FAD/NAD(P)-binding domain"/>
    <property type="match status" value="2"/>
</dbReference>
<evidence type="ECO:0000259" key="1">
    <source>
        <dbReference type="Pfam" id="PF13454"/>
    </source>
</evidence>
<dbReference type="Proteomes" id="UP000308508">
    <property type="component" value="Unassembled WGS sequence"/>
</dbReference>
<dbReference type="AlphaFoldDB" id="A0A5R9PF47"/>